<dbReference type="Gene3D" id="3.30.530.20">
    <property type="match status" value="1"/>
</dbReference>
<dbReference type="Proteomes" id="UP001242995">
    <property type="component" value="Unassembled WGS sequence"/>
</dbReference>
<dbReference type="AlphaFoldDB" id="A0AAW8DHD6"/>
<accession>A0AAW8DHD6</accession>
<feature type="domain" description="Coenzyme Q-binding protein COQ10 START" evidence="1">
    <location>
        <begin position="10"/>
        <end position="111"/>
    </location>
</feature>
<evidence type="ECO:0000259" key="1">
    <source>
        <dbReference type="Pfam" id="PF03364"/>
    </source>
</evidence>
<evidence type="ECO:0000313" key="4">
    <source>
        <dbReference type="Proteomes" id="UP001230951"/>
    </source>
</evidence>
<proteinExistence type="predicted"/>
<dbReference type="InterPro" id="IPR005031">
    <property type="entry name" value="COQ10_START"/>
</dbReference>
<dbReference type="PANTHER" id="PTHR33824:SF7">
    <property type="entry name" value="POLYKETIDE CYCLASE_DEHYDRASE AND LIPID TRANSPORT SUPERFAMILY PROTEIN"/>
    <property type="match status" value="1"/>
</dbReference>
<dbReference type="Proteomes" id="UP001230951">
    <property type="component" value="Unassembled WGS sequence"/>
</dbReference>
<dbReference type="EMBL" id="JAUSRG010000005">
    <property type="protein sequence ID" value="MDP9905397.1"/>
    <property type="molecule type" value="Genomic_DNA"/>
</dbReference>
<dbReference type="SUPFAM" id="SSF55961">
    <property type="entry name" value="Bet v1-like"/>
    <property type="match status" value="1"/>
</dbReference>
<evidence type="ECO:0000313" key="5">
    <source>
        <dbReference type="Proteomes" id="UP001242995"/>
    </source>
</evidence>
<protein>
    <submittedName>
        <fullName evidence="2">Membrane protein</fullName>
    </submittedName>
</protein>
<name>A0AAW8DHD6_9MICC</name>
<evidence type="ECO:0000313" key="3">
    <source>
        <dbReference type="EMBL" id="MDQ0180529.1"/>
    </source>
</evidence>
<dbReference type="InterPro" id="IPR023393">
    <property type="entry name" value="START-like_dom_sf"/>
</dbReference>
<reference evidence="2 4" key="1">
    <citation type="submission" date="2023-07" db="EMBL/GenBank/DDBJ databases">
        <title>Sorghum-associated microbial communities from plants grown in Nebraska, USA.</title>
        <authorList>
            <person name="Schachtman D."/>
        </authorList>
    </citation>
    <scope>NUCLEOTIDE SEQUENCE</scope>
    <source>
        <strain evidence="2">DS1006</strain>
        <strain evidence="3 4">DS1016</strain>
    </source>
</reference>
<evidence type="ECO:0000313" key="2">
    <source>
        <dbReference type="EMBL" id="MDP9905397.1"/>
    </source>
</evidence>
<dbReference type="EMBL" id="JAUSTF010000003">
    <property type="protein sequence ID" value="MDQ0180529.1"/>
    <property type="molecule type" value="Genomic_DNA"/>
</dbReference>
<dbReference type="Pfam" id="PF03364">
    <property type="entry name" value="Polyketide_cyc"/>
    <property type="match status" value="1"/>
</dbReference>
<dbReference type="RefSeq" id="WP_306961430.1">
    <property type="nucleotide sequence ID" value="NZ_JAUSRG010000005.1"/>
</dbReference>
<sequence>MATVRESVVVNMPLSQTYNQWTQFEEFPRFMTGVESVRQVDETTVHFQTRIAGLRRGFDARILAQIPDELISWESVEGPHHSGTVTFHAVSTVETRVTVEVDWDPRTVLERAGATAHLEDRQIKKNLERFKEFIEGREVETGAWRGSIAGGKVEGRS</sequence>
<gene>
    <name evidence="2" type="ORF">J2S90_002363</name>
    <name evidence="3" type="ORF">J2S93_001951</name>
</gene>
<keyword evidence="4" id="KW-1185">Reference proteome</keyword>
<organism evidence="2 5">
    <name type="scientific">Arthrobacter bambusae</name>
    <dbReference type="NCBI Taxonomy" id="1338426"/>
    <lineage>
        <taxon>Bacteria</taxon>
        <taxon>Bacillati</taxon>
        <taxon>Actinomycetota</taxon>
        <taxon>Actinomycetes</taxon>
        <taxon>Micrococcales</taxon>
        <taxon>Micrococcaceae</taxon>
        <taxon>Arthrobacter</taxon>
    </lineage>
</organism>
<dbReference type="InterPro" id="IPR047137">
    <property type="entry name" value="ORF3"/>
</dbReference>
<comment type="caution">
    <text evidence="2">The sequence shown here is derived from an EMBL/GenBank/DDBJ whole genome shotgun (WGS) entry which is preliminary data.</text>
</comment>
<dbReference type="CDD" id="cd07817">
    <property type="entry name" value="SRPBCC_8"/>
    <property type="match status" value="1"/>
</dbReference>
<dbReference type="PANTHER" id="PTHR33824">
    <property type="entry name" value="POLYKETIDE CYCLASE/DEHYDRASE AND LIPID TRANSPORT SUPERFAMILY PROTEIN"/>
    <property type="match status" value="1"/>
</dbReference>